<organism evidence="2 3">
    <name type="scientific">Oldenlandia corymbosa var. corymbosa</name>
    <dbReference type="NCBI Taxonomy" id="529605"/>
    <lineage>
        <taxon>Eukaryota</taxon>
        <taxon>Viridiplantae</taxon>
        <taxon>Streptophyta</taxon>
        <taxon>Embryophyta</taxon>
        <taxon>Tracheophyta</taxon>
        <taxon>Spermatophyta</taxon>
        <taxon>Magnoliopsida</taxon>
        <taxon>eudicotyledons</taxon>
        <taxon>Gunneridae</taxon>
        <taxon>Pentapetalae</taxon>
        <taxon>asterids</taxon>
        <taxon>lamiids</taxon>
        <taxon>Gentianales</taxon>
        <taxon>Rubiaceae</taxon>
        <taxon>Rubioideae</taxon>
        <taxon>Spermacoceae</taxon>
        <taxon>Hedyotis-Oldenlandia complex</taxon>
        <taxon>Oldenlandia</taxon>
    </lineage>
</organism>
<dbReference type="EMBL" id="OX459118">
    <property type="protein sequence ID" value="CAI9090034.1"/>
    <property type="molecule type" value="Genomic_DNA"/>
</dbReference>
<name>A0AAV1C313_OLDCO</name>
<gene>
    <name evidence="2" type="ORF">OLC1_LOCUS2280</name>
</gene>
<accession>A0AAV1C313</accession>
<dbReference type="Proteomes" id="UP001161247">
    <property type="component" value="Chromosome 1"/>
</dbReference>
<protein>
    <submittedName>
        <fullName evidence="2">OLC1v1024717C1</fullName>
    </submittedName>
</protein>
<reference evidence="2" key="1">
    <citation type="submission" date="2023-03" db="EMBL/GenBank/DDBJ databases">
        <authorList>
            <person name="Julca I."/>
        </authorList>
    </citation>
    <scope>NUCLEOTIDE SEQUENCE</scope>
</reference>
<sequence length="199" mass="22104">MESRQDVGFQCLPDPQELCFSDSDSEMLDSFYHIPEVPPPKDLSDTASYVISLFIAHVPDYPPFDDVFNSPNSVVDAIISNSEFHGIASDVSDVLMNDSIGLDSDSPSNDNPNSVEKAFTTQMYYSSDDSYSGGSSCNRHSRSPPTLRGRKKVAKVRKAAWDFEIWNNVPQSVCEDENTTERDVQSEGLAAYQNSKVKK</sequence>
<proteinExistence type="predicted"/>
<keyword evidence="3" id="KW-1185">Reference proteome</keyword>
<dbReference type="AlphaFoldDB" id="A0AAV1C313"/>
<feature type="region of interest" description="Disordered" evidence="1">
    <location>
        <begin position="128"/>
        <end position="151"/>
    </location>
</feature>
<feature type="region of interest" description="Disordered" evidence="1">
    <location>
        <begin position="175"/>
        <end position="199"/>
    </location>
</feature>
<evidence type="ECO:0000313" key="2">
    <source>
        <dbReference type="EMBL" id="CAI9090034.1"/>
    </source>
</evidence>
<evidence type="ECO:0000256" key="1">
    <source>
        <dbReference type="SAM" id="MobiDB-lite"/>
    </source>
</evidence>
<evidence type="ECO:0000313" key="3">
    <source>
        <dbReference type="Proteomes" id="UP001161247"/>
    </source>
</evidence>